<dbReference type="Proteomes" id="UP000887565">
    <property type="component" value="Unplaced"/>
</dbReference>
<reference evidence="2" key="1">
    <citation type="submission" date="2022-11" db="UniProtKB">
        <authorList>
            <consortium name="WormBaseParasite"/>
        </authorList>
    </citation>
    <scope>IDENTIFICATION</scope>
</reference>
<accession>A0A915HVF3</accession>
<proteinExistence type="predicted"/>
<evidence type="ECO:0000313" key="1">
    <source>
        <dbReference type="Proteomes" id="UP000887565"/>
    </source>
</evidence>
<name>A0A915HVF3_ROMCU</name>
<dbReference type="AlphaFoldDB" id="A0A915HVF3"/>
<sequence>MGEQTINLHFEGRNLRCSQFVRLKIPFHLQPSNAEHESKNRQKRNDRINGIGLCSKLVADQTEQEITLVFGSQILGSSIYSHLYERLIMRIDFLYSTGNIPESQRIGHQQVSRDGVPYADAIVVEIVYV</sequence>
<organism evidence="1 2">
    <name type="scientific">Romanomermis culicivorax</name>
    <name type="common">Nematode worm</name>
    <dbReference type="NCBI Taxonomy" id="13658"/>
    <lineage>
        <taxon>Eukaryota</taxon>
        <taxon>Metazoa</taxon>
        <taxon>Ecdysozoa</taxon>
        <taxon>Nematoda</taxon>
        <taxon>Enoplea</taxon>
        <taxon>Dorylaimia</taxon>
        <taxon>Mermithida</taxon>
        <taxon>Mermithoidea</taxon>
        <taxon>Mermithidae</taxon>
        <taxon>Romanomermis</taxon>
    </lineage>
</organism>
<keyword evidence="1" id="KW-1185">Reference proteome</keyword>
<protein>
    <submittedName>
        <fullName evidence="2">Uncharacterized protein</fullName>
    </submittedName>
</protein>
<evidence type="ECO:0000313" key="2">
    <source>
        <dbReference type="WBParaSite" id="nRc.2.0.1.t05392-RA"/>
    </source>
</evidence>
<dbReference type="WBParaSite" id="nRc.2.0.1.t05392-RA">
    <property type="protein sequence ID" value="nRc.2.0.1.t05392-RA"/>
    <property type="gene ID" value="nRc.2.0.1.g05392"/>
</dbReference>